<evidence type="ECO:0000256" key="1">
    <source>
        <dbReference type="ARBA" id="ARBA00009995"/>
    </source>
</evidence>
<dbReference type="Proteomes" id="UP001206925">
    <property type="component" value="Unassembled WGS sequence"/>
</dbReference>
<dbReference type="GO" id="GO:0080044">
    <property type="term" value="F:quercetin 7-O-glucosyltransferase activity"/>
    <property type="evidence" value="ECO:0007669"/>
    <property type="project" value="TreeGrafter"/>
</dbReference>
<feature type="non-terminal residue" evidence="3">
    <location>
        <position position="1"/>
    </location>
</feature>
<proteinExistence type="inferred from homology"/>
<dbReference type="SUPFAM" id="SSF53756">
    <property type="entry name" value="UDP-Glycosyltransferase/glycogen phosphorylase"/>
    <property type="match status" value="4"/>
</dbReference>
<dbReference type="CDD" id="cd03784">
    <property type="entry name" value="GT1_Gtf-like"/>
    <property type="match status" value="1"/>
</dbReference>
<keyword evidence="4" id="KW-1185">Reference proteome</keyword>
<organism evidence="3 4">
    <name type="scientific">Ambrosia artemisiifolia</name>
    <name type="common">Common ragweed</name>
    <dbReference type="NCBI Taxonomy" id="4212"/>
    <lineage>
        <taxon>Eukaryota</taxon>
        <taxon>Viridiplantae</taxon>
        <taxon>Streptophyta</taxon>
        <taxon>Embryophyta</taxon>
        <taxon>Tracheophyta</taxon>
        <taxon>Spermatophyta</taxon>
        <taxon>Magnoliopsida</taxon>
        <taxon>eudicotyledons</taxon>
        <taxon>Gunneridae</taxon>
        <taxon>Pentapetalae</taxon>
        <taxon>asterids</taxon>
        <taxon>campanulids</taxon>
        <taxon>Asterales</taxon>
        <taxon>Asteraceae</taxon>
        <taxon>Asteroideae</taxon>
        <taxon>Heliantheae alliance</taxon>
        <taxon>Heliantheae</taxon>
        <taxon>Ambrosia</taxon>
    </lineage>
</organism>
<dbReference type="AlphaFoldDB" id="A0AAD5D0L9"/>
<evidence type="ECO:0000313" key="3">
    <source>
        <dbReference type="EMBL" id="KAI7751838.1"/>
    </source>
</evidence>
<reference evidence="3" key="1">
    <citation type="submission" date="2022-06" db="EMBL/GenBank/DDBJ databases">
        <title>Uncovering the hologenomic basis of an extraordinary plant invasion.</title>
        <authorList>
            <person name="Bieker V.C."/>
            <person name="Martin M.D."/>
            <person name="Gilbert T."/>
            <person name="Hodgins K."/>
            <person name="Battlay P."/>
            <person name="Petersen B."/>
            <person name="Wilson J."/>
        </authorList>
    </citation>
    <scope>NUCLEOTIDE SEQUENCE</scope>
    <source>
        <strain evidence="3">AA19_3_7</strain>
        <tissue evidence="3">Leaf</tissue>
    </source>
</reference>
<dbReference type="EMBL" id="JAMZMK010005801">
    <property type="protein sequence ID" value="KAI7751838.1"/>
    <property type="molecule type" value="Genomic_DNA"/>
</dbReference>
<protein>
    <submittedName>
        <fullName evidence="3">Uncharacterized protein</fullName>
    </submittedName>
</protein>
<evidence type="ECO:0000313" key="4">
    <source>
        <dbReference type="Proteomes" id="UP001206925"/>
    </source>
</evidence>
<dbReference type="Gene3D" id="3.40.50.2000">
    <property type="entry name" value="Glycogen Phosphorylase B"/>
    <property type="match status" value="9"/>
</dbReference>
<dbReference type="PANTHER" id="PTHR11926">
    <property type="entry name" value="GLUCOSYL/GLUCURONOSYL TRANSFERASES"/>
    <property type="match status" value="1"/>
</dbReference>
<dbReference type="PANTHER" id="PTHR11926:SF1374">
    <property type="entry name" value="UDP-GLYCOSYLTRANSFERASE 76F1-RELATED"/>
    <property type="match status" value="1"/>
</dbReference>
<accession>A0AAD5D0L9</accession>
<evidence type="ECO:0000256" key="2">
    <source>
        <dbReference type="ARBA" id="ARBA00022679"/>
    </source>
</evidence>
<sequence length="1233" mass="139846">YHRFYVARACNGSLSSQGFSTTITHTKLNSLDPSNHPEFGALPFFDNFLAIDASENFTNTMYVAEEVARHLNRPSIILRSCSSSYVSTFHALPKLHAQGQLVMQDSLQKELVPDLYPLRNRCKHLVLVASPFQVHMTPMLQLATVLHSKGFSITIAHTKLNSLDLSKHPEFGVFPLFDNFLAIDALANFTKFLQDLLTQKIKEKITIIHDNTMYVAEEVARNLNHPSIVLRSCSSLNVSAFHTLPKLHAQGQLPVQVVLVQYGLLFALYNLYHRFYVTRACTGSLSSQVQKSTGSCTGTFYTHQAIWEMIETDNITITYDNTMYVAEEVARNLNRLSIVLRSFSSSYVPAFHAPPKLHVQGQLLMQDSIWQELVPDLYPLSYKVPMTPMLQLAIVLHSKGFSITIAHTKLNSLDPSKNPEFGNITITYDNTMYVAEEVARNLNRPSIVLRSFSSSYVPAFHATPKLHVQGQLLMQDSTWQELVPDLYPLRYKDLPNLIPDLLNSSGNIGDDKNRCKHLVLVARLFQVHMTPTIQLANVLHSKGFSITIAHTKLNSLDPSNHPEFGPLMHWQTSQFPNENCILKLQDLLTQKIIQINDLKITIIHDNTIYHKKLQEILISQASFYKVVVLRMCRLSMLFQNFMRKDNFGCKILCGKSSYRIFILSCTKIYRIFLCSSGNMRDDRNRYKHLVLLSSPFQVHMTPMLQLATVLHSKGFSITIAHTKLNSLDPSKHPEFGVFPLFNNFLAIDALANFTNENYRLQLKDLLTQKIKQNITIIHDNAIRSCKKFESPKHRFTNYSYVPAFHALPKLYAQGQLPVQGNMGDDRNRKHLVLVASPFQFHITPMLQLATVLHSKGFSITIAHTKLNSLDPSNHPKFGVFPLFENFLATDASANFTNSSYVPAFHALPKLHAQGQLPVQDSMSQELVPDLYPLSPFQVPMTPMLQLATVLHSKRFSVTIAHTKLNSLEPSNHPEFGGFPLFDNFLAIDASANFTKFLQDLLTQNIKQKKLQEIRIAQASFYEQHYLIPIFAISPLNEMTQFPSMSFLEEDTNCILWLDKQAPRSVIYVSFGILATMDEKELVVTAWGLANCKQPFLWVGSVKGSDWIVFLPEGFMEEVGGRGLVLKLVPQKHVLSLSALESLFLELEFGEYFLRGSNDISGIFRDQCVNSRYLSLVWQVGLELEYLERWVIASVVRRLLVDDEGMRKIANNMKEKAKYSLSKGGSSFNSLNCL</sequence>
<keyword evidence="2" id="KW-0808">Transferase</keyword>
<feature type="non-terminal residue" evidence="3">
    <location>
        <position position="1233"/>
    </location>
</feature>
<gene>
    <name evidence="3" type="ORF">M8C21_030973</name>
</gene>
<dbReference type="GO" id="GO:0080043">
    <property type="term" value="F:quercetin 3-O-glucosyltransferase activity"/>
    <property type="evidence" value="ECO:0007669"/>
    <property type="project" value="TreeGrafter"/>
</dbReference>
<name>A0AAD5D0L9_AMBAR</name>
<dbReference type="InterPro" id="IPR002213">
    <property type="entry name" value="UDP_glucos_trans"/>
</dbReference>
<comment type="caution">
    <text evidence="3">The sequence shown here is derived from an EMBL/GenBank/DDBJ whole genome shotgun (WGS) entry which is preliminary data.</text>
</comment>
<comment type="similarity">
    <text evidence="1">Belongs to the UDP-glycosyltransferase family.</text>
</comment>